<dbReference type="PANTHER" id="PTHR43357">
    <property type="entry name" value="INNER MEMBRANE ABC TRANSPORTER PERMEASE PROTEIN YDCV"/>
    <property type="match status" value="1"/>
</dbReference>
<sequence length="254" mass="28963">MARKILQSIFIASIGLPLAFLLLLSFGRRWPYPEIFPKELSLAAWGFLDNSNMISTFFLSLGISFSVALFVTLSAFFISKHIAYSKKRNTFMVLAYIPYLLSPVVMAVIFQYYFILVQLTGTTLGVIIAQFLIAFPFGVIIYLNFWNENLKSIEELSKTLGGNAFQTFVKVLYPLSKNAILLCFFQVFLISWFEYGLTNLIGSGKIKTLTVQVFNFVNEANIFYASFACCLLVIPPMLLMYLNKRFIFFAEKSE</sequence>
<dbReference type="Gene3D" id="1.10.3720.10">
    <property type="entry name" value="MetI-like"/>
    <property type="match status" value="1"/>
</dbReference>
<keyword evidence="5 8" id="KW-0812">Transmembrane</keyword>
<organism evidence="10 11">
    <name type="scientific">Aequorivita echinoideorum</name>
    <dbReference type="NCBI Taxonomy" id="1549647"/>
    <lineage>
        <taxon>Bacteria</taxon>
        <taxon>Pseudomonadati</taxon>
        <taxon>Bacteroidota</taxon>
        <taxon>Flavobacteriia</taxon>
        <taxon>Flavobacteriales</taxon>
        <taxon>Flavobacteriaceae</taxon>
        <taxon>Aequorivita</taxon>
    </lineage>
</organism>
<evidence type="ECO:0000256" key="7">
    <source>
        <dbReference type="ARBA" id="ARBA00023136"/>
    </source>
</evidence>
<dbReference type="CDD" id="cd06261">
    <property type="entry name" value="TM_PBP2"/>
    <property type="match status" value="1"/>
</dbReference>
<keyword evidence="11" id="KW-1185">Reference proteome</keyword>
<feature type="transmembrane region" description="Helical" evidence="8">
    <location>
        <begin position="179"/>
        <end position="202"/>
    </location>
</feature>
<dbReference type="PANTHER" id="PTHR43357:SF4">
    <property type="entry name" value="INNER MEMBRANE ABC TRANSPORTER PERMEASE PROTEIN YDCV"/>
    <property type="match status" value="1"/>
</dbReference>
<evidence type="ECO:0000313" key="11">
    <source>
        <dbReference type="Proteomes" id="UP001297092"/>
    </source>
</evidence>
<evidence type="ECO:0000256" key="4">
    <source>
        <dbReference type="ARBA" id="ARBA00022519"/>
    </source>
</evidence>
<comment type="similarity">
    <text evidence="8">Belongs to the binding-protein-dependent transport system permease family.</text>
</comment>
<feature type="transmembrane region" description="Helical" evidence="8">
    <location>
        <begin position="127"/>
        <end position="146"/>
    </location>
</feature>
<dbReference type="InterPro" id="IPR000515">
    <property type="entry name" value="MetI-like"/>
</dbReference>
<dbReference type="Proteomes" id="UP001297092">
    <property type="component" value="Unassembled WGS sequence"/>
</dbReference>
<feature type="transmembrane region" description="Helical" evidence="8">
    <location>
        <begin position="90"/>
        <end position="115"/>
    </location>
</feature>
<comment type="subcellular location">
    <subcellularLocation>
        <location evidence="1">Cell inner membrane</location>
        <topology evidence="1">Multi-pass membrane protein</topology>
    </subcellularLocation>
    <subcellularLocation>
        <location evidence="8">Cell membrane</location>
        <topology evidence="8">Multi-pass membrane protein</topology>
    </subcellularLocation>
</comment>
<proteinExistence type="inferred from homology"/>
<evidence type="ECO:0000259" key="9">
    <source>
        <dbReference type="PROSITE" id="PS50928"/>
    </source>
</evidence>
<feature type="domain" description="ABC transmembrane type-1" evidence="9">
    <location>
        <begin position="61"/>
        <end position="243"/>
    </location>
</feature>
<evidence type="ECO:0000256" key="1">
    <source>
        <dbReference type="ARBA" id="ARBA00004429"/>
    </source>
</evidence>
<accession>A0ABS5S2M1</accession>
<keyword evidence="6 8" id="KW-1133">Transmembrane helix</keyword>
<keyword evidence="7 8" id="KW-0472">Membrane</keyword>
<evidence type="ECO:0000256" key="6">
    <source>
        <dbReference type="ARBA" id="ARBA00022989"/>
    </source>
</evidence>
<keyword evidence="2 8" id="KW-0813">Transport</keyword>
<evidence type="ECO:0000256" key="2">
    <source>
        <dbReference type="ARBA" id="ARBA00022448"/>
    </source>
</evidence>
<evidence type="ECO:0000256" key="8">
    <source>
        <dbReference type="RuleBase" id="RU363032"/>
    </source>
</evidence>
<comment type="caution">
    <text evidence="10">The sequence shown here is derived from an EMBL/GenBank/DDBJ whole genome shotgun (WGS) entry which is preliminary data.</text>
</comment>
<evidence type="ECO:0000256" key="3">
    <source>
        <dbReference type="ARBA" id="ARBA00022475"/>
    </source>
</evidence>
<dbReference type="Pfam" id="PF00528">
    <property type="entry name" value="BPD_transp_1"/>
    <property type="match status" value="1"/>
</dbReference>
<evidence type="ECO:0000313" key="10">
    <source>
        <dbReference type="EMBL" id="MBT0607436.1"/>
    </source>
</evidence>
<name>A0ABS5S2M1_9FLAO</name>
<feature type="transmembrane region" description="Helical" evidence="8">
    <location>
        <begin position="53"/>
        <end position="78"/>
    </location>
</feature>
<evidence type="ECO:0000256" key="5">
    <source>
        <dbReference type="ARBA" id="ARBA00022692"/>
    </source>
</evidence>
<keyword evidence="4" id="KW-0997">Cell inner membrane</keyword>
<feature type="transmembrane region" description="Helical" evidence="8">
    <location>
        <begin position="222"/>
        <end position="242"/>
    </location>
</feature>
<reference evidence="10 11" key="1">
    <citation type="submission" date="2021-05" db="EMBL/GenBank/DDBJ databases">
        <title>Aequorivita echinoideorum JCM 30378 genome.</title>
        <authorList>
            <person name="Zhang H."/>
            <person name="Li C."/>
        </authorList>
    </citation>
    <scope>NUCLEOTIDE SEQUENCE [LARGE SCALE GENOMIC DNA]</scope>
    <source>
        <strain evidence="10 11">JCM30378</strain>
    </source>
</reference>
<dbReference type="SUPFAM" id="SSF161098">
    <property type="entry name" value="MetI-like"/>
    <property type="match status" value="1"/>
</dbReference>
<dbReference type="InterPro" id="IPR035906">
    <property type="entry name" value="MetI-like_sf"/>
</dbReference>
<keyword evidence="3" id="KW-1003">Cell membrane</keyword>
<dbReference type="PROSITE" id="PS50928">
    <property type="entry name" value="ABC_TM1"/>
    <property type="match status" value="1"/>
</dbReference>
<gene>
    <name evidence="10" type="ORF">KIV10_04515</name>
</gene>
<dbReference type="EMBL" id="JAHCTB010000002">
    <property type="protein sequence ID" value="MBT0607436.1"/>
    <property type="molecule type" value="Genomic_DNA"/>
</dbReference>
<protein>
    <submittedName>
        <fullName evidence="10">ABC transporter permease subunit</fullName>
    </submittedName>
</protein>